<dbReference type="EMBL" id="KZ772755">
    <property type="protein sequence ID" value="PTQ34073.1"/>
    <property type="molecule type" value="Genomic_DNA"/>
</dbReference>
<organism evidence="2 3">
    <name type="scientific">Marchantia polymorpha</name>
    <name type="common">Common liverwort</name>
    <name type="synonym">Marchantia aquatica</name>
    <dbReference type="NCBI Taxonomy" id="3197"/>
    <lineage>
        <taxon>Eukaryota</taxon>
        <taxon>Viridiplantae</taxon>
        <taxon>Streptophyta</taxon>
        <taxon>Embryophyta</taxon>
        <taxon>Marchantiophyta</taxon>
        <taxon>Marchantiopsida</taxon>
        <taxon>Marchantiidae</taxon>
        <taxon>Marchantiales</taxon>
        <taxon>Marchantiaceae</taxon>
        <taxon>Marchantia</taxon>
    </lineage>
</organism>
<keyword evidence="3" id="KW-1185">Reference proteome</keyword>
<evidence type="ECO:0000313" key="2">
    <source>
        <dbReference type="EMBL" id="PTQ34073.1"/>
    </source>
</evidence>
<feature type="compositionally biased region" description="Pro residues" evidence="1">
    <location>
        <begin position="111"/>
        <end position="123"/>
    </location>
</feature>
<dbReference type="AlphaFoldDB" id="A0A2R6WJR4"/>
<feature type="region of interest" description="Disordered" evidence="1">
    <location>
        <begin position="62"/>
        <end position="95"/>
    </location>
</feature>
<accession>A0A2R6WJR4</accession>
<name>A0A2R6WJR4_MARPO</name>
<dbReference type="Proteomes" id="UP000244005">
    <property type="component" value="Unassembled WGS sequence"/>
</dbReference>
<evidence type="ECO:0000313" key="3">
    <source>
        <dbReference type="Proteomes" id="UP000244005"/>
    </source>
</evidence>
<reference evidence="3" key="1">
    <citation type="journal article" date="2017" name="Cell">
        <title>Insights into land plant evolution garnered from the Marchantia polymorpha genome.</title>
        <authorList>
            <person name="Bowman J.L."/>
            <person name="Kohchi T."/>
            <person name="Yamato K.T."/>
            <person name="Jenkins J."/>
            <person name="Shu S."/>
            <person name="Ishizaki K."/>
            <person name="Yamaoka S."/>
            <person name="Nishihama R."/>
            <person name="Nakamura Y."/>
            <person name="Berger F."/>
            <person name="Adam C."/>
            <person name="Aki S.S."/>
            <person name="Althoff F."/>
            <person name="Araki T."/>
            <person name="Arteaga-Vazquez M.A."/>
            <person name="Balasubrmanian S."/>
            <person name="Barry K."/>
            <person name="Bauer D."/>
            <person name="Boehm C.R."/>
            <person name="Briginshaw L."/>
            <person name="Caballero-Perez J."/>
            <person name="Catarino B."/>
            <person name="Chen F."/>
            <person name="Chiyoda S."/>
            <person name="Chovatia M."/>
            <person name="Davies K.M."/>
            <person name="Delmans M."/>
            <person name="Demura T."/>
            <person name="Dierschke T."/>
            <person name="Dolan L."/>
            <person name="Dorantes-Acosta A.E."/>
            <person name="Eklund D.M."/>
            <person name="Florent S.N."/>
            <person name="Flores-Sandoval E."/>
            <person name="Fujiyama A."/>
            <person name="Fukuzawa H."/>
            <person name="Galik B."/>
            <person name="Grimanelli D."/>
            <person name="Grimwood J."/>
            <person name="Grossniklaus U."/>
            <person name="Hamada T."/>
            <person name="Haseloff J."/>
            <person name="Hetherington A.J."/>
            <person name="Higo A."/>
            <person name="Hirakawa Y."/>
            <person name="Hundley H.N."/>
            <person name="Ikeda Y."/>
            <person name="Inoue K."/>
            <person name="Inoue S.I."/>
            <person name="Ishida S."/>
            <person name="Jia Q."/>
            <person name="Kakita M."/>
            <person name="Kanazawa T."/>
            <person name="Kawai Y."/>
            <person name="Kawashima T."/>
            <person name="Kennedy M."/>
            <person name="Kinose K."/>
            <person name="Kinoshita T."/>
            <person name="Kohara Y."/>
            <person name="Koide E."/>
            <person name="Komatsu K."/>
            <person name="Kopischke S."/>
            <person name="Kubo M."/>
            <person name="Kyozuka J."/>
            <person name="Lagercrantz U."/>
            <person name="Lin S.S."/>
            <person name="Lindquist E."/>
            <person name="Lipzen A.M."/>
            <person name="Lu C.W."/>
            <person name="De Luna E."/>
            <person name="Martienssen R.A."/>
            <person name="Minamino N."/>
            <person name="Mizutani M."/>
            <person name="Mizutani M."/>
            <person name="Mochizuki N."/>
            <person name="Monte I."/>
            <person name="Mosher R."/>
            <person name="Nagasaki H."/>
            <person name="Nakagami H."/>
            <person name="Naramoto S."/>
            <person name="Nishitani K."/>
            <person name="Ohtani M."/>
            <person name="Okamoto T."/>
            <person name="Okumura M."/>
            <person name="Phillips J."/>
            <person name="Pollak B."/>
            <person name="Reinders A."/>
            <person name="Rovekamp M."/>
            <person name="Sano R."/>
            <person name="Sawa S."/>
            <person name="Schmid M.W."/>
            <person name="Shirakawa M."/>
            <person name="Solano R."/>
            <person name="Spunde A."/>
            <person name="Suetsugu N."/>
            <person name="Sugano S."/>
            <person name="Sugiyama A."/>
            <person name="Sun R."/>
            <person name="Suzuki Y."/>
            <person name="Takenaka M."/>
            <person name="Takezawa D."/>
            <person name="Tomogane H."/>
            <person name="Tsuzuki M."/>
            <person name="Ueda T."/>
            <person name="Umeda M."/>
            <person name="Ward J.M."/>
            <person name="Watanabe Y."/>
            <person name="Yazaki K."/>
            <person name="Yokoyama R."/>
            <person name="Yoshitake Y."/>
            <person name="Yotsui I."/>
            <person name="Zachgo S."/>
            <person name="Schmutz J."/>
        </authorList>
    </citation>
    <scope>NUCLEOTIDE SEQUENCE [LARGE SCALE GENOMIC DNA]</scope>
    <source>
        <strain evidence="3">Tak-1</strain>
    </source>
</reference>
<protein>
    <submittedName>
        <fullName evidence="2">Uncharacterized protein</fullName>
    </submittedName>
</protein>
<evidence type="ECO:0000256" key="1">
    <source>
        <dbReference type="SAM" id="MobiDB-lite"/>
    </source>
</evidence>
<dbReference type="Gramene" id="Mp8g12820.1">
    <property type="protein sequence ID" value="Mp8g12820.1.cds1"/>
    <property type="gene ID" value="Mp8g12820"/>
</dbReference>
<proteinExistence type="predicted"/>
<feature type="region of interest" description="Disordered" evidence="1">
    <location>
        <begin position="110"/>
        <end position="170"/>
    </location>
</feature>
<sequence length="170" mass="17894">MSPHCPPIRCTAVKPSQRSVGLTAPLAHCGIPCTLGPVSVAALYLMSEIQVNGGEIVPKFLRPVTHPPPTPNRPSSARLSVPTPEIGRAPSPSPPPSLFIFLFYSPAKRPQGPPGPYPPPPRPMAACDKASAWNGRSGLWPLTASGAPMAMERNGRRRRPSEPTGAGASE</sequence>
<gene>
    <name evidence="2" type="ORF">MARPO_0083s0038</name>
</gene>